<evidence type="ECO:0000256" key="2">
    <source>
        <dbReference type="ARBA" id="ARBA00022630"/>
    </source>
</evidence>
<gene>
    <name evidence="7" type="ORF">SAMN05444336_10557</name>
</gene>
<feature type="domain" description="Acyl-CoA oxidase/dehydrogenase middle" evidence="5">
    <location>
        <begin position="131"/>
        <end position="226"/>
    </location>
</feature>
<keyword evidence="8" id="KW-1185">Reference proteome</keyword>
<dbReference type="Gene3D" id="1.20.140.10">
    <property type="entry name" value="Butyryl-CoA Dehydrogenase, subunit A, domain 3"/>
    <property type="match status" value="1"/>
</dbReference>
<evidence type="ECO:0000256" key="4">
    <source>
        <dbReference type="ARBA" id="ARBA00023002"/>
    </source>
</evidence>
<dbReference type="EMBL" id="FNMZ01000005">
    <property type="protein sequence ID" value="SDX42242.1"/>
    <property type="molecule type" value="Genomic_DNA"/>
</dbReference>
<dbReference type="SUPFAM" id="SSF56645">
    <property type="entry name" value="Acyl-CoA dehydrogenase NM domain-like"/>
    <property type="match status" value="1"/>
</dbReference>
<organism evidence="7 8">
    <name type="scientific">Albimonas donghaensis</name>
    <dbReference type="NCBI Taxonomy" id="356660"/>
    <lineage>
        <taxon>Bacteria</taxon>
        <taxon>Pseudomonadati</taxon>
        <taxon>Pseudomonadota</taxon>
        <taxon>Alphaproteobacteria</taxon>
        <taxon>Rhodobacterales</taxon>
        <taxon>Paracoccaceae</taxon>
        <taxon>Albimonas</taxon>
    </lineage>
</organism>
<dbReference type="InterPro" id="IPR006091">
    <property type="entry name" value="Acyl-CoA_Oxase/DH_mid-dom"/>
</dbReference>
<keyword evidence="4" id="KW-0560">Oxidoreductase</keyword>
<evidence type="ECO:0008006" key="9">
    <source>
        <dbReference type="Google" id="ProtNLM"/>
    </source>
</evidence>
<dbReference type="Proteomes" id="UP000199118">
    <property type="component" value="Unassembled WGS sequence"/>
</dbReference>
<dbReference type="PROSITE" id="PS00072">
    <property type="entry name" value="ACYL_COA_DH_1"/>
    <property type="match status" value="1"/>
</dbReference>
<dbReference type="InterPro" id="IPR013786">
    <property type="entry name" value="AcylCoA_DH/ox_N"/>
</dbReference>
<dbReference type="Gene3D" id="1.10.540.10">
    <property type="entry name" value="Acyl-CoA dehydrogenase/oxidase, N-terminal domain"/>
    <property type="match status" value="1"/>
</dbReference>
<name>A0A1H3BJW1_9RHOB</name>
<dbReference type="InterPro" id="IPR052161">
    <property type="entry name" value="Mycobact_Acyl-CoA_DH"/>
</dbReference>
<dbReference type="PANTHER" id="PTHR43292:SF4">
    <property type="entry name" value="ACYL-COA DEHYDROGENASE FADE34"/>
    <property type="match status" value="1"/>
</dbReference>
<evidence type="ECO:0000259" key="6">
    <source>
        <dbReference type="Pfam" id="PF02771"/>
    </source>
</evidence>
<dbReference type="FunFam" id="2.40.110.10:FF:000011">
    <property type="entry name" value="Acyl-CoA dehydrogenase FadE34"/>
    <property type="match status" value="1"/>
</dbReference>
<keyword evidence="2" id="KW-0285">Flavoprotein</keyword>
<evidence type="ECO:0000256" key="1">
    <source>
        <dbReference type="ARBA" id="ARBA00001974"/>
    </source>
</evidence>
<dbReference type="RefSeq" id="WP_092683032.1">
    <property type="nucleotide sequence ID" value="NZ_FNMZ01000005.1"/>
</dbReference>
<accession>A0A1H3BJW1</accession>
<dbReference type="Gene3D" id="2.40.110.10">
    <property type="entry name" value="Butyryl-CoA Dehydrogenase, subunit A, domain 2"/>
    <property type="match status" value="1"/>
</dbReference>
<evidence type="ECO:0000313" key="8">
    <source>
        <dbReference type="Proteomes" id="UP000199118"/>
    </source>
</evidence>
<evidence type="ECO:0000256" key="3">
    <source>
        <dbReference type="ARBA" id="ARBA00022827"/>
    </source>
</evidence>
<dbReference type="Pfam" id="PF02771">
    <property type="entry name" value="Acyl-CoA_dh_N"/>
    <property type="match status" value="1"/>
</dbReference>
<keyword evidence="3" id="KW-0274">FAD</keyword>
<feature type="domain" description="Acyl-CoA dehydrogenase/oxidase N-terminal" evidence="6">
    <location>
        <begin position="16"/>
        <end position="127"/>
    </location>
</feature>
<proteinExistence type="predicted"/>
<protein>
    <recommendedName>
        <fullName evidence="9">Acyl-CoA dehydrogenase</fullName>
    </recommendedName>
</protein>
<dbReference type="AlphaFoldDB" id="A0A1H3BJW1"/>
<dbReference type="InterPro" id="IPR046373">
    <property type="entry name" value="Acyl-CoA_Oxase/DH_mid-dom_sf"/>
</dbReference>
<comment type="cofactor">
    <cofactor evidence="1">
        <name>FAD</name>
        <dbReference type="ChEBI" id="CHEBI:57692"/>
    </cofactor>
</comment>
<dbReference type="STRING" id="356660.SAMN05444336_10557"/>
<dbReference type="InterPro" id="IPR009100">
    <property type="entry name" value="AcylCoA_DH/oxidase_NM_dom_sf"/>
</dbReference>
<dbReference type="GO" id="GO:0050660">
    <property type="term" value="F:flavin adenine dinucleotide binding"/>
    <property type="evidence" value="ECO:0007669"/>
    <property type="project" value="InterPro"/>
</dbReference>
<dbReference type="Pfam" id="PF02770">
    <property type="entry name" value="Acyl-CoA_dh_M"/>
    <property type="match status" value="1"/>
</dbReference>
<evidence type="ECO:0000313" key="7">
    <source>
        <dbReference type="EMBL" id="SDX42242.1"/>
    </source>
</evidence>
<dbReference type="InterPro" id="IPR006089">
    <property type="entry name" value="Acyl-CoA_DH_CS"/>
</dbReference>
<sequence length="389" mass="42977">MQTAIRFDPERLPPRTRALREEVREFLREEAAAGTFDPARAYKARGFDRGFSHRVAEKGWIGLTWPKKYGGQERSFLDRYVVSEEFTAACAPVGCHFVADRQSGPVIIRYAREEVKEEVLPKIIAGDACFCIGMSEPGSGSDLFAAATKAERVEGGFRVNGTKIWTSNAHRADYMIALFRTSAPTRENRRHGLTQFLVDMKTPGIKCSPIRNMAGGSEFNEVHFTDMFVPETMVLGEVDDAWKQATAELAYERSGPERFLDTYFVLTAMMKVLGENPDPRTAESLGRLVAQLHTMRRMSVSVAGMLEQGKEPVLEASIVKDLGTVWEQALPGRARDIAAFHDGSAPLGANAPSFEDVLDYATLVAPKLTIQGGTTEILRGIIARGLGLR</sequence>
<dbReference type="SUPFAM" id="SSF47203">
    <property type="entry name" value="Acyl-CoA dehydrogenase C-terminal domain-like"/>
    <property type="match status" value="1"/>
</dbReference>
<dbReference type="InterPro" id="IPR036250">
    <property type="entry name" value="AcylCo_DH-like_C"/>
</dbReference>
<dbReference type="GO" id="GO:0003995">
    <property type="term" value="F:acyl-CoA dehydrogenase activity"/>
    <property type="evidence" value="ECO:0007669"/>
    <property type="project" value="InterPro"/>
</dbReference>
<evidence type="ECO:0000259" key="5">
    <source>
        <dbReference type="Pfam" id="PF02770"/>
    </source>
</evidence>
<dbReference type="PANTHER" id="PTHR43292">
    <property type="entry name" value="ACYL-COA DEHYDROGENASE"/>
    <property type="match status" value="1"/>
</dbReference>
<dbReference type="InterPro" id="IPR037069">
    <property type="entry name" value="AcylCoA_DH/ox_N_sf"/>
</dbReference>
<dbReference type="GO" id="GO:0005886">
    <property type="term" value="C:plasma membrane"/>
    <property type="evidence" value="ECO:0007669"/>
    <property type="project" value="TreeGrafter"/>
</dbReference>
<reference evidence="7 8" key="1">
    <citation type="submission" date="2016-10" db="EMBL/GenBank/DDBJ databases">
        <authorList>
            <person name="de Groot N.N."/>
        </authorList>
    </citation>
    <scope>NUCLEOTIDE SEQUENCE [LARGE SCALE GENOMIC DNA]</scope>
    <source>
        <strain evidence="7 8">DSM 17890</strain>
    </source>
</reference>
<dbReference type="OrthoDB" id="9775090at2"/>